<evidence type="ECO:0000313" key="2">
    <source>
        <dbReference type="EMBL" id="EKX72735.1"/>
    </source>
</evidence>
<dbReference type="GeneID" id="15804370"/>
<dbReference type="Proteomes" id="UP000031512">
    <property type="component" value="Unassembled WGS sequence"/>
</dbReference>
<reference evidence="2 3" key="1">
    <citation type="journal article" date="2012" name="BMC Genomics">
        <title>Comparative genomic analysis and phylogenetic position of Theileria equi.</title>
        <authorList>
            <person name="Kappmeyer L.S."/>
            <person name="Thiagarajan M."/>
            <person name="Herndon D.R."/>
            <person name="Ramsay J.D."/>
            <person name="Caler E."/>
            <person name="Djikeng A."/>
            <person name="Gillespie J.J."/>
            <person name="Lau A.O."/>
            <person name="Roalson E.H."/>
            <person name="Silva J.C."/>
            <person name="Silva M.G."/>
            <person name="Suarez C.E."/>
            <person name="Ueti M.W."/>
            <person name="Nene V.M."/>
            <person name="Mealey R.H."/>
            <person name="Knowles D.P."/>
            <person name="Brayton K.A."/>
        </authorList>
    </citation>
    <scope>NUCLEOTIDE SEQUENCE [LARGE SCALE GENOMIC DNA]</scope>
    <source>
        <strain evidence="2 3">WA</strain>
    </source>
</reference>
<dbReference type="KEGG" id="beq:BEWA_012940"/>
<proteinExistence type="predicted"/>
<name>L1LBU8_THEEQ</name>
<evidence type="ECO:0000256" key="1">
    <source>
        <dbReference type="SAM" id="MobiDB-lite"/>
    </source>
</evidence>
<dbReference type="EMBL" id="ACOU01000004">
    <property type="protein sequence ID" value="EKX72735.1"/>
    <property type="molecule type" value="Genomic_DNA"/>
</dbReference>
<organism evidence="2 3">
    <name type="scientific">Theileria equi strain WA</name>
    <dbReference type="NCBI Taxonomy" id="1537102"/>
    <lineage>
        <taxon>Eukaryota</taxon>
        <taxon>Sar</taxon>
        <taxon>Alveolata</taxon>
        <taxon>Apicomplexa</taxon>
        <taxon>Aconoidasida</taxon>
        <taxon>Piroplasmida</taxon>
        <taxon>Theileriidae</taxon>
        <taxon>Theileria</taxon>
    </lineage>
</organism>
<keyword evidence="3" id="KW-1185">Reference proteome</keyword>
<comment type="caution">
    <text evidence="2">The sequence shown here is derived from an EMBL/GenBank/DDBJ whole genome shotgun (WGS) entry which is preliminary data.</text>
</comment>
<feature type="compositionally biased region" description="Basic and acidic residues" evidence="1">
    <location>
        <begin position="29"/>
        <end position="49"/>
    </location>
</feature>
<feature type="compositionally biased region" description="Polar residues" evidence="1">
    <location>
        <begin position="61"/>
        <end position="74"/>
    </location>
</feature>
<gene>
    <name evidence="2" type="ORF">BEWA_012940</name>
</gene>
<feature type="region of interest" description="Disordered" evidence="1">
    <location>
        <begin position="1"/>
        <end position="122"/>
    </location>
</feature>
<feature type="compositionally biased region" description="Polar residues" evidence="1">
    <location>
        <begin position="1"/>
        <end position="12"/>
    </location>
</feature>
<dbReference type="AlphaFoldDB" id="L1LBU8"/>
<accession>L1LBU8</accession>
<sequence length="236" mass="26306">MVDGPSQESTDSLDTRKVENEPLPSASPDDVKVEDRESEHISEECKDPEISSVPDTEATEQESTYVGFSESEQTGPGEHKSETMSEDTQETPSTNLELEASEPTEDIPTEPEPKENTLEQSTETALEVKTLDLSAIDSSLDLLDDETQNGVHSKSYILKNENFERISEDGMEIWTAEGGEKLLLLNLHSKGDLALLNICTKKNHKLMLGYFAKNGNGWKSLKEDEFDQKYGEMKET</sequence>
<protein>
    <submittedName>
        <fullName evidence="2">Uncharacterized protein</fullName>
    </submittedName>
</protein>
<dbReference type="VEuPathDB" id="PiroplasmaDB:BEWA_012940"/>
<dbReference type="RefSeq" id="XP_004832187.1">
    <property type="nucleotide sequence ID" value="XM_004832130.1"/>
</dbReference>
<feature type="compositionally biased region" description="Acidic residues" evidence="1">
    <location>
        <begin position="99"/>
        <end position="109"/>
    </location>
</feature>
<evidence type="ECO:0000313" key="3">
    <source>
        <dbReference type="Proteomes" id="UP000031512"/>
    </source>
</evidence>